<dbReference type="Gene3D" id="2.40.160.10">
    <property type="entry name" value="Porin"/>
    <property type="match status" value="1"/>
</dbReference>
<keyword evidence="1" id="KW-0732">Signal</keyword>
<accession>A0ABW3PGK2</accession>
<dbReference type="EMBL" id="JBHTLN010000001">
    <property type="protein sequence ID" value="MFD1122807.1"/>
    <property type="molecule type" value="Genomic_DNA"/>
</dbReference>
<gene>
    <name evidence="2" type="ORF">ACFQ2T_09860</name>
</gene>
<organism evidence="2 3">
    <name type="scientific">Methylophilus flavus</name>
    <dbReference type="NCBI Taxonomy" id="640084"/>
    <lineage>
        <taxon>Bacteria</taxon>
        <taxon>Pseudomonadati</taxon>
        <taxon>Pseudomonadota</taxon>
        <taxon>Betaproteobacteria</taxon>
        <taxon>Nitrosomonadales</taxon>
        <taxon>Methylophilaceae</taxon>
        <taxon>Methylophilus</taxon>
    </lineage>
</organism>
<proteinExistence type="predicted"/>
<evidence type="ECO:0000313" key="3">
    <source>
        <dbReference type="Proteomes" id="UP001597206"/>
    </source>
</evidence>
<feature type="chain" id="PRO_5046086750" evidence="1">
    <location>
        <begin position="23"/>
        <end position="424"/>
    </location>
</feature>
<keyword evidence="3" id="KW-1185">Reference proteome</keyword>
<dbReference type="Proteomes" id="UP001597206">
    <property type="component" value="Unassembled WGS sequence"/>
</dbReference>
<dbReference type="SUPFAM" id="SSF56935">
    <property type="entry name" value="Porins"/>
    <property type="match status" value="1"/>
</dbReference>
<evidence type="ECO:0000313" key="2">
    <source>
        <dbReference type="EMBL" id="MFD1122807.1"/>
    </source>
</evidence>
<protein>
    <submittedName>
        <fullName evidence="2">Porin</fullName>
    </submittedName>
</protein>
<reference evidence="3" key="1">
    <citation type="journal article" date="2019" name="Int. J. Syst. Evol. Microbiol.">
        <title>The Global Catalogue of Microorganisms (GCM) 10K type strain sequencing project: providing services to taxonomists for standard genome sequencing and annotation.</title>
        <authorList>
            <consortium name="The Broad Institute Genomics Platform"/>
            <consortium name="The Broad Institute Genome Sequencing Center for Infectious Disease"/>
            <person name="Wu L."/>
            <person name="Ma J."/>
        </authorList>
    </citation>
    <scope>NUCLEOTIDE SEQUENCE [LARGE SCALE GENOMIC DNA]</scope>
    <source>
        <strain evidence="3">CCUG 58411</strain>
    </source>
</reference>
<feature type="signal peptide" evidence="1">
    <location>
        <begin position="1"/>
        <end position="22"/>
    </location>
</feature>
<evidence type="ECO:0000256" key="1">
    <source>
        <dbReference type="SAM" id="SignalP"/>
    </source>
</evidence>
<dbReference type="RefSeq" id="WP_379033795.1">
    <property type="nucleotide sequence ID" value="NZ_JBHTLN010000001.1"/>
</dbReference>
<comment type="caution">
    <text evidence="2">The sequence shown here is derived from an EMBL/GenBank/DDBJ whole genome shotgun (WGS) entry which is preliminary data.</text>
</comment>
<dbReference type="InterPro" id="IPR023614">
    <property type="entry name" value="Porin_dom_sf"/>
</dbReference>
<sequence length="424" mass="43668">MNTKLNVAVAAALFAAATGAQAGITIPAGDWTLDIGGVVNAYYTHTTFSGDDAAAGEYGNGDSVNNITTGLLPNYLAVSGKTRQNDLDVGFTISINPGASTTNAGVQGGGSGASPFGNQENRQAFLTFGDASWGSIKLGKDLGIYASDAILNDQTLLGVGSAAGSLAGNTTTLGRIGRGFMYADWKAQVAYTSPNWNGFQFTGGVTQAWNALAGFGGAGSTQRGGSSPAFEGKASYEWTGDVAGKVWVSAISQKVEGLTNATGFTVDPITGVVTAGTANTLGDSNDRATAWDIGTSVNLAGFGLVGYYGQGKGIGQTVQLLGGFDAQGKRRDSDQWYVQGSYVLPGVGTKLAASYGRSTLDGNGIDTFSEIKNSLWVVGAYHPLTKHLNLVAEYSQAKDENDNRTVADTDLKAKTVSLGAILFF</sequence>
<name>A0ABW3PGK2_9PROT</name>